<dbReference type="AlphaFoldDB" id="A0A1M4S9Y6"/>
<dbReference type="CDD" id="cd02869">
    <property type="entry name" value="PseudoU_synth_RluA_like"/>
    <property type="match status" value="1"/>
</dbReference>
<dbReference type="SUPFAM" id="SSF55174">
    <property type="entry name" value="Alpha-L RNA-binding motif"/>
    <property type="match status" value="1"/>
</dbReference>
<dbReference type="Pfam" id="PF00849">
    <property type="entry name" value="PseudoU_synth_2"/>
    <property type="match status" value="1"/>
</dbReference>
<evidence type="ECO:0000313" key="10">
    <source>
        <dbReference type="Proteomes" id="UP000184114"/>
    </source>
</evidence>
<evidence type="ECO:0000256" key="1">
    <source>
        <dbReference type="ARBA" id="ARBA00000073"/>
    </source>
</evidence>
<accession>A0A1M4S9Y6</accession>
<dbReference type="FunFam" id="3.30.2350.10:FF:000006">
    <property type="entry name" value="Pseudouridine synthase"/>
    <property type="match status" value="1"/>
</dbReference>
<dbReference type="RefSeq" id="WP_072971872.1">
    <property type="nucleotide sequence ID" value="NZ_FQTY01000001.1"/>
</dbReference>
<dbReference type="InterPro" id="IPR050188">
    <property type="entry name" value="RluA_PseudoU_synthase"/>
</dbReference>
<evidence type="ECO:0000256" key="2">
    <source>
        <dbReference type="ARBA" id="ARBA00010876"/>
    </source>
</evidence>
<dbReference type="Pfam" id="PF01479">
    <property type="entry name" value="S4"/>
    <property type="match status" value="1"/>
</dbReference>
<protein>
    <recommendedName>
        <fullName evidence="7">Pseudouridine synthase</fullName>
        <ecNumber evidence="7">5.4.99.-</ecNumber>
    </recommendedName>
</protein>
<dbReference type="InterPro" id="IPR006145">
    <property type="entry name" value="PsdUridine_synth_RsuA/RluA"/>
</dbReference>
<organism evidence="9 10">
    <name type="scientific">Tissierella praeacuta DSM 18095</name>
    <dbReference type="NCBI Taxonomy" id="1123404"/>
    <lineage>
        <taxon>Bacteria</taxon>
        <taxon>Bacillati</taxon>
        <taxon>Bacillota</taxon>
        <taxon>Tissierellia</taxon>
        <taxon>Tissierellales</taxon>
        <taxon>Tissierellaceae</taxon>
        <taxon>Tissierella</taxon>
    </lineage>
</organism>
<evidence type="ECO:0000256" key="6">
    <source>
        <dbReference type="PROSITE-ProRule" id="PRU00182"/>
    </source>
</evidence>
<dbReference type="SMART" id="SM00363">
    <property type="entry name" value="S4"/>
    <property type="match status" value="1"/>
</dbReference>
<evidence type="ECO:0000256" key="4">
    <source>
        <dbReference type="ARBA" id="ARBA00023235"/>
    </source>
</evidence>
<dbReference type="NCBIfam" id="TIGR00005">
    <property type="entry name" value="rluA_subfam"/>
    <property type="match status" value="1"/>
</dbReference>
<sequence length="305" mass="35409">MEIVEIYVDEDDNERLDAYLAKELNEVSRSYVQKLIKENLVYVNDKNMKSSYLVKEGDFINVKLPKPKKLEIIPENIPIDIVYEDEDIVIINKSQDMVVHPAPGNYNGTLVNALLFHIKNLSSINGIIRPGIVHRLDKDTSGLLIIAKNDRVHRILSENLKERNIKRVYMALVHGVLSIDEGTINAPIGRHGNDRKKMTVTSKNSKEAITHYRVLERYNKYTLIEVKLETGRTHQIRVHMSHINHPVVGDPVYSKAKNEFHLNKQMLHAYKLGFYHPTTGEYMEFKTDLPKYFRNILDILENKRR</sequence>
<dbReference type="InterPro" id="IPR002942">
    <property type="entry name" value="S4_RNA-bd"/>
</dbReference>
<evidence type="ECO:0000313" key="9">
    <source>
        <dbReference type="EMBL" id="SHE29026.1"/>
    </source>
</evidence>
<evidence type="ECO:0000259" key="8">
    <source>
        <dbReference type="SMART" id="SM00363"/>
    </source>
</evidence>
<dbReference type="Gene3D" id="3.10.290.10">
    <property type="entry name" value="RNA-binding S4 domain"/>
    <property type="match status" value="1"/>
</dbReference>
<dbReference type="PROSITE" id="PS01129">
    <property type="entry name" value="PSI_RLU"/>
    <property type="match status" value="1"/>
</dbReference>
<dbReference type="PANTHER" id="PTHR21600">
    <property type="entry name" value="MITOCHONDRIAL RNA PSEUDOURIDINE SYNTHASE"/>
    <property type="match status" value="1"/>
</dbReference>
<dbReference type="EC" id="5.4.99.-" evidence="7"/>
<keyword evidence="3 6" id="KW-0694">RNA-binding</keyword>
<dbReference type="InterPro" id="IPR006225">
    <property type="entry name" value="PsdUridine_synth_RluC/D"/>
</dbReference>
<gene>
    <name evidence="9" type="ORF">SAMN02745784_00197</name>
</gene>
<dbReference type="GeneID" id="90994891"/>
<feature type="active site" evidence="5">
    <location>
        <position position="137"/>
    </location>
</feature>
<comment type="similarity">
    <text evidence="2 7">Belongs to the pseudouridine synthase RluA family.</text>
</comment>
<dbReference type="GO" id="GO:0120159">
    <property type="term" value="F:rRNA pseudouridine synthase activity"/>
    <property type="evidence" value="ECO:0007669"/>
    <property type="project" value="UniProtKB-ARBA"/>
</dbReference>
<dbReference type="PANTHER" id="PTHR21600:SF44">
    <property type="entry name" value="RIBOSOMAL LARGE SUBUNIT PSEUDOURIDINE SYNTHASE D"/>
    <property type="match status" value="1"/>
</dbReference>
<dbReference type="PROSITE" id="PS50889">
    <property type="entry name" value="S4"/>
    <property type="match status" value="1"/>
</dbReference>
<evidence type="ECO:0000256" key="5">
    <source>
        <dbReference type="PIRSR" id="PIRSR606225-1"/>
    </source>
</evidence>
<dbReference type="InterPro" id="IPR036986">
    <property type="entry name" value="S4_RNA-bd_sf"/>
</dbReference>
<comment type="function">
    <text evidence="7">Responsible for synthesis of pseudouridine from uracil.</text>
</comment>
<keyword evidence="10" id="KW-1185">Reference proteome</keyword>
<dbReference type="SUPFAM" id="SSF55120">
    <property type="entry name" value="Pseudouridine synthase"/>
    <property type="match status" value="1"/>
</dbReference>
<dbReference type="Proteomes" id="UP000184114">
    <property type="component" value="Unassembled WGS sequence"/>
</dbReference>
<dbReference type="CDD" id="cd00165">
    <property type="entry name" value="S4"/>
    <property type="match status" value="1"/>
</dbReference>
<name>A0A1M4S9Y6_9FIRM</name>
<dbReference type="EMBL" id="FQTY01000001">
    <property type="protein sequence ID" value="SHE29026.1"/>
    <property type="molecule type" value="Genomic_DNA"/>
</dbReference>
<dbReference type="Gene3D" id="3.30.2350.10">
    <property type="entry name" value="Pseudouridine synthase"/>
    <property type="match status" value="1"/>
</dbReference>
<dbReference type="STRING" id="1123404.SAMN02745784_00197"/>
<proteinExistence type="inferred from homology"/>
<keyword evidence="4 7" id="KW-0413">Isomerase</keyword>
<dbReference type="GO" id="GO:0003723">
    <property type="term" value="F:RNA binding"/>
    <property type="evidence" value="ECO:0007669"/>
    <property type="project" value="UniProtKB-KW"/>
</dbReference>
<reference evidence="10" key="1">
    <citation type="submission" date="2016-11" db="EMBL/GenBank/DDBJ databases">
        <authorList>
            <person name="Varghese N."/>
            <person name="Submissions S."/>
        </authorList>
    </citation>
    <scope>NUCLEOTIDE SEQUENCE [LARGE SCALE GENOMIC DNA]</scope>
    <source>
        <strain evidence="10">DSM 18095</strain>
    </source>
</reference>
<dbReference type="InterPro" id="IPR020103">
    <property type="entry name" value="PsdUridine_synth_cat_dom_sf"/>
</dbReference>
<dbReference type="InterPro" id="IPR006224">
    <property type="entry name" value="PsdUridine_synth_RluA-like_CS"/>
</dbReference>
<dbReference type="GO" id="GO:0000455">
    <property type="term" value="P:enzyme-directed rRNA pseudouridine synthesis"/>
    <property type="evidence" value="ECO:0007669"/>
    <property type="project" value="UniProtKB-ARBA"/>
</dbReference>
<evidence type="ECO:0000256" key="7">
    <source>
        <dbReference type="RuleBase" id="RU362028"/>
    </source>
</evidence>
<evidence type="ECO:0000256" key="3">
    <source>
        <dbReference type="ARBA" id="ARBA00022884"/>
    </source>
</evidence>
<feature type="domain" description="RNA-binding S4" evidence="8">
    <location>
        <begin position="14"/>
        <end position="78"/>
    </location>
</feature>
<comment type="catalytic activity">
    <reaction evidence="1 7">
        <text>a uridine in RNA = a pseudouridine in RNA</text>
        <dbReference type="Rhea" id="RHEA:48348"/>
        <dbReference type="Rhea" id="RHEA-COMP:12068"/>
        <dbReference type="Rhea" id="RHEA-COMP:12069"/>
        <dbReference type="ChEBI" id="CHEBI:65314"/>
        <dbReference type="ChEBI" id="CHEBI:65315"/>
    </reaction>
</comment>